<sequence>MTIISGVRVLRAPCCGNHYAYPNYRSMNFCAFEYWTDGWSDGAAMPIGEGVRACTCGSLFLSRECELVEVKESSDLPSPAWASTDDFRLHIAKNVEPNLMRAMRLDLWRDLNHAYREEYRAHRDKEEADIQAEWHAANPDRRTWWDKVRRKPAPVYRRPDRPISFPRFEVSDEQRENMAALTALFVTRTCDDGDNILLAELFREQGRFDDAKHVLSLVKPDYDPIRQKVISTSLERLEPMPIRFRY</sequence>
<evidence type="ECO:0000313" key="2">
    <source>
        <dbReference type="Proteomes" id="UP000450012"/>
    </source>
</evidence>
<protein>
    <submittedName>
        <fullName evidence="1">Uncharacterized protein</fullName>
    </submittedName>
</protein>
<proteinExistence type="predicted"/>
<name>A0A7X4GSJ1_9BURK</name>
<keyword evidence="2" id="KW-1185">Reference proteome</keyword>
<comment type="caution">
    <text evidence="1">The sequence shown here is derived from an EMBL/GenBank/DDBJ whole genome shotgun (WGS) entry which is preliminary data.</text>
</comment>
<organism evidence="1 2">
    <name type="scientific">Duganella rivi</name>
    <dbReference type="NCBI Taxonomy" id="2666083"/>
    <lineage>
        <taxon>Bacteria</taxon>
        <taxon>Pseudomonadati</taxon>
        <taxon>Pseudomonadota</taxon>
        <taxon>Betaproteobacteria</taxon>
        <taxon>Burkholderiales</taxon>
        <taxon>Oxalobacteraceae</taxon>
        <taxon>Telluria group</taxon>
        <taxon>Duganella</taxon>
    </lineage>
</organism>
<dbReference type="RefSeq" id="WP_161015418.1">
    <property type="nucleotide sequence ID" value="NZ_WWCK01000005.1"/>
</dbReference>
<evidence type="ECO:0000313" key="1">
    <source>
        <dbReference type="EMBL" id="MYM68892.1"/>
    </source>
</evidence>
<gene>
    <name evidence="1" type="ORF">GTP45_18915</name>
</gene>
<reference evidence="1 2" key="1">
    <citation type="submission" date="2019-12" db="EMBL/GenBank/DDBJ databases">
        <title>Novel species isolated from a subtropical stream in China.</title>
        <authorList>
            <person name="Lu H."/>
        </authorList>
    </citation>
    <scope>NUCLEOTIDE SEQUENCE [LARGE SCALE GENOMIC DNA]</scope>
    <source>
        <strain evidence="1 2">FT55W</strain>
    </source>
</reference>
<accession>A0A7X4GSJ1</accession>
<dbReference type="Proteomes" id="UP000450012">
    <property type="component" value="Unassembled WGS sequence"/>
</dbReference>
<dbReference type="AlphaFoldDB" id="A0A7X4GSJ1"/>
<dbReference type="EMBL" id="WWCK01000005">
    <property type="protein sequence ID" value="MYM68892.1"/>
    <property type="molecule type" value="Genomic_DNA"/>
</dbReference>